<dbReference type="Proteomes" id="UP000186817">
    <property type="component" value="Unassembled WGS sequence"/>
</dbReference>
<keyword evidence="1" id="KW-0812">Transmembrane</keyword>
<dbReference type="OMA" id="ECKSARL"/>
<organism evidence="2 3">
    <name type="scientific">Symbiodinium microadriaticum</name>
    <name type="common">Dinoflagellate</name>
    <name type="synonym">Zooxanthella microadriatica</name>
    <dbReference type="NCBI Taxonomy" id="2951"/>
    <lineage>
        <taxon>Eukaryota</taxon>
        <taxon>Sar</taxon>
        <taxon>Alveolata</taxon>
        <taxon>Dinophyceae</taxon>
        <taxon>Suessiales</taxon>
        <taxon>Symbiodiniaceae</taxon>
        <taxon>Symbiodinium</taxon>
    </lineage>
</organism>
<comment type="caution">
    <text evidence="2">The sequence shown here is derived from an EMBL/GenBank/DDBJ whole genome shotgun (WGS) entry which is preliminary data.</text>
</comment>
<accession>A0A1Q9DHL7</accession>
<sequence length="490" mass="54984">MTMFTFIAIAVTIPVNAITITITNVTVVIIVTIIISTRSKAASSSLVAASAGLGFLFKTWSLKMIGLHLCRCAPSRCSISAFIRPNLLIQPPCGHRCLVLPASQFQHIIDDVGLSSLPYSGDPLALTSPSRRGKLLESLVRDVLGQTPPTDRDADVSSSGCCVNGRRRGHHQAGWDLTVNGRKVEVKASQLCFDVHNSTWRVCFACVKFAREGYRDFQPFDDLYLVIYSPSGFYILLHDQQMGVSTAGVKTRIRGHDIVVRGSRNETWTDALSTILHKMLRKGHCKLVAHVSMKEPRAQALYARLRQESTAAFEKVYWDIPLGRMNPTIRGHRIQQIGLEIDRLRNPSAQFVIPTDEIAESGVRRGRNNASVDWVRDDVKVELKHAKVRYYPRDEWLVEFSRIKAGMADRQQMQLFDELWLAMYSPCGLHFLKHPPCYESLSSRGLRTEVDGRQLVVYGSRHATVSDAVESMKLKLYARGCTSLATVRWQ</sequence>
<evidence type="ECO:0000313" key="3">
    <source>
        <dbReference type="Proteomes" id="UP000186817"/>
    </source>
</evidence>
<protein>
    <submittedName>
        <fullName evidence="2">Uncharacterized protein</fullName>
    </submittedName>
</protein>
<evidence type="ECO:0000256" key="1">
    <source>
        <dbReference type="SAM" id="Phobius"/>
    </source>
</evidence>
<gene>
    <name evidence="2" type="ORF">AK812_SmicGene23376</name>
</gene>
<name>A0A1Q9DHL7_SYMMI</name>
<proteinExistence type="predicted"/>
<evidence type="ECO:0000313" key="2">
    <source>
        <dbReference type="EMBL" id="OLP94600.1"/>
    </source>
</evidence>
<dbReference type="EMBL" id="LSRX01000536">
    <property type="protein sequence ID" value="OLP94600.1"/>
    <property type="molecule type" value="Genomic_DNA"/>
</dbReference>
<feature type="transmembrane region" description="Helical" evidence="1">
    <location>
        <begin position="6"/>
        <end position="34"/>
    </location>
</feature>
<keyword evidence="3" id="KW-1185">Reference proteome</keyword>
<dbReference type="AlphaFoldDB" id="A0A1Q9DHL7"/>
<keyword evidence="1" id="KW-1133">Transmembrane helix</keyword>
<keyword evidence="1" id="KW-0472">Membrane</keyword>
<reference evidence="2 3" key="1">
    <citation type="submission" date="2016-02" db="EMBL/GenBank/DDBJ databases">
        <title>Genome analysis of coral dinoflagellate symbionts highlights evolutionary adaptations to a symbiotic lifestyle.</title>
        <authorList>
            <person name="Aranda M."/>
            <person name="Li Y."/>
            <person name="Liew Y.J."/>
            <person name="Baumgarten S."/>
            <person name="Simakov O."/>
            <person name="Wilson M."/>
            <person name="Piel J."/>
            <person name="Ashoor H."/>
            <person name="Bougouffa S."/>
            <person name="Bajic V.B."/>
            <person name="Ryu T."/>
            <person name="Ravasi T."/>
            <person name="Bayer T."/>
            <person name="Micklem G."/>
            <person name="Kim H."/>
            <person name="Bhak J."/>
            <person name="Lajeunesse T.C."/>
            <person name="Voolstra C.R."/>
        </authorList>
    </citation>
    <scope>NUCLEOTIDE SEQUENCE [LARGE SCALE GENOMIC DNA]</scope>
    <source>
        <strain evidence="2 3">CCMP2467</strain>
    </source>
</reference>
<dbReference type="OrthoDB" id="441522at2759"/>